<dbReference type="Proteomes" id="UP001642483">
    <property type="component" value="Unassembled WGS sequence"/>
</dbReference>
<keyword evidence="3" id="KW-1185">Reference proteome</keyword>
<evidence type="ECO:0000313" key="3">
    <source>
        <dbReference type="Proteomes" id="UP001642483"/>
    </source>
</evidence>
<evidence type="ECO:0000313" key="2">
    <source>
        <dbReference type="EMBL" id="CAK8692577.1"/>
    </source>
</evidence>
<organism evidence="2 3">
    <name type="scientific">Clavelina lepadiformis</name>
    <name type="common">Light-bulb sea squirt</name>
    <name type="synonym">Ascidia lepadiformis</name>
    <dbReference type="NCBI Taxonomy" id="159417"/>
    <lineage>
        <taxon>Eukaryota</taxon>
        <taxon>Metazoa</taxon>
        <taxon>Chordata</taxon>
        <taxon>Tunicata</taxon>
        <taxon>Ascidiacea</taxon>
        <taxon>Aplousobranchia</taxon>
        <taxon>Clavelinidae</taxon>
        <taxon>Clavelina</taxon>
    </lineage>
</organism>
<evidence type="ECO:0000256" key="1">
    <source>
        <dbReference type="SAM" id="MobiDB-lite"/>
    </source>
</evidence>
<protein>
    <submittedName>
        <fullName evidence="2">Uncharacterized protein</fullName>
    </submittedName>
</protein>
<gene>
    <name evidence="2" type="ORF">CVLEPA_LOCUS25832</name>
</gene>
<feature type="region of interest" description="Disordered" evidence="1">
    <location>
        <begin position="1"/>
        <end position="29"/>
    </location>
</feature>
<accession>A0ABP0GLP3</accession>
<sequence length="93" mass="10642">MGCSPEAKLTTSYETPSFPSAQQRHHEVATPTPQYLFRRTVGDFFPLMKQGASHLSLTASPITYYVLKLPSLAYKFVIRYHFYDLTVLQMPPE</sequence>
<reference evidence="2 3" key="1">
    <citation type="submission" date="2024-02" db="EMBL/GenBank/DDBJ databases">
        <authorList>
            <person name="Daric V."/>
            <person name="Darras S."/>
        </authorList>
    </citation>
    <scope>NUCLEOTIDE SEQUENCE [LARGE SCALE GENOMIC DNA]</scope>
</reference>
<name>A0ABP0GLP3_CLALP</name>
<feature type="compositionally biased region" description="Polar residues" evidence="1">
    <location>
        <begin position="9"/>
        <end position="22"/>
    </location>
</feature>
<dbReference type="EMBL" id="CAWYQH010000130">
    <property type="protein sequence ID" value="CAK8692577.1"/>
    <property type="molecule type" value="Genomic_DNA"/>
</dbReference>
<comment type="caution">
    <text evidence="2">The sequence shown here is derived from an EMBL/GenBank/DDBJ whole genome shotgun (WGS) entry which is preliminary data.</text>
</comment>
<proteinExistence type="predicted"/>